<dbReference type="VEuPathDB" id="TriTrypDB:TEOVI_000719700"/>
<evidence type="ECO:0000256" key="1">
    <source>
        <dbReference type="ARBA" id="ARBA00004123"/>
    </source>
</evidence>
<keyword evidence="4" id="KW-0804">Transcription</keyword>
<feature type="domain" description="RNA polymerase III subunit Rpc25" evidence="6">
    <location>
        <begin position="108"/>
        <end position="247"/>
    </location>
</feature>
<dbReference type="Proteomes" id="UP000195570">
    <property type="component" value="Unassembled WGS sequence"/>
</dbReference>
<organism evidence="7 8">
    <name type="scientific">Trypanosoma equiperdum</name>
    <dbReference type="NCBI Taxonomy" id="5694"/>
    <lineage>
        <taxon>Eukaryota</taxon>
        <taxon>Discoba</taxon>
        <taxon>Euglenozoa</taxon>
        <taxon>Kinetoplastea</taxon>
        <taxon>Metakinetoplastina</taxon>
        <taxon>Trypanosomatida</taxon>
        <taxon>Trypanosomatidae</taxon>
        <taxon>Trypanosoma</taxon>
    </lineage>
</organism>
<dbReference type="Gene3D" id="3.30.1490.120">
    <property type="entry name" value="RNA polymerase Rpb7-like, N-terminal domain"/>
    <property type="match status" value="1"/>
</dbReference>
<dbReference type="EMBL" id="CZPT02000526">
    <property type="protein sequence ID" value="SCU66310.1"/>
    <property type="molecule type" value="Genomic_DNA"/>
</dbReference>
<keyword evidence="3" id="KW-0240">DNA-directed RNA polymerase</keyword>
<dbReference type="InterPro" id="IPR045113">
    <property type="entry name" value="Rpb7-like"/>
</dbReference>
<evidence type="ECO:0000256" key="3">
    <source>
        <dbReference type="ARBA" id="ARBA00022478"/>
    </source>
</evidence>
<dbReference type="PANTHER" id="PTHR12709">
    <property type="entry name" value="DNA-DIRECTED RNA POLYMERASE II, III"/>
    <property type="match status" value="1"/>
</dbReference>
<dbReference type="InterPro" id="IPR036898">
    <property type="entry name" value="RNA_pol_Rpb7-like_N_sf"/>
</dbReference>
<dbReference type="Gene3D" id="2.40.50.140">
    <property type="entry name" value="Nucleic acid-binding proteins"/>
    <property type="match status" value="1"/>
</dbReference>
<evidence type="ECO:0000313" key="8">
    <source>
        <dbReference type="Proteomes" id="UP000195570"/>
    </source>
</evidence>
<keyword evidence="8" id="KW-1185">Reference proteome</keyword>
<evidence type="ECO:0000256" key="4">
    <source>
        <dbReference type="ARBA" id="ARBA00023163"/>
    </source>
</evidence>
<evidence type="ECO:0000256" key="5">
    <source>
        <dbReference type="SAM" id="MobiDB-lite"/>
    </source>
</evidence>
<feature type="region of interest" description="Disordered" evidence="5">
    <location>
        <begin position="193"/>
        <end position="222"/>
    </location>
</feature>
<gene>
    <name evidence="7" type="ORF">TEOVI_000719700</name>
</gene>
<protein>
    <submittedName>
        <fullName evidence="7">RNA polymerase subunit, putative</fullName>
    </submittedName>
</protein>
<dbReference type="InterPro" id="IPR013238">
    <property type="entry name" value="RNA_pol_III_Rbc25"/>
</dbReference>
<evidence type="ECO:0000313" key="7">
    <source>
        <dbReference type="EMBL" id="SCU66310.1"/>
    </source>
</evidence>
<evidence type="ECO:0000256" key="2">
    <source>
        <dbReference type="ARBA" id="ARBA00009307"/>
    </source>
</evidence>
<dbReference type="GO" id="GO:0006384">
    <property type="term" value="P:transcription initiation at RNA polymerase III promoter"/>
    <property type="evidence" value="ECO:0007669"/>
    <property type="project" value="TreeGrafter"/>
</dbReference>
<comment type="similarity">
    <text evidence="2">Belongs to the eukaryotic RPB7/RPC8 RNA polymerase subunit family.</text>
</comment>
<accession>A0A1G4I3L2</accession>
<dbReference type="RefSeq" id="XP_067077769.1">
    <property type="nucleotide sequence ID" value="XM_067221668.1"/>
</dbReference>
<evidence type="ECO:0000259" key="6">
    <source>
        <dbReference type="Pfam" id="PF08292"/>
    </source>
</evidence>
<dbReference type="InterPro" id="IPR012340">
    <property type="entry name" value="NA-bd_OB-fold"/>
</dbReference>
<dbReference type="AlphaFoldDB" id="A0A1G4I3L2"/>
<reference evidence="7" key="1">
    <citation type="submission" date="2016-09" db="EMBL/GenBank/DDBJ databases">
        <authorList>
            <person name="Hebert L."/>
            <person name="Moumen B."/>
        </authorList>
    </citation>
    <scope>NUCLEOTIDE SEQUENCE [LARGE SCALE GENOMIC DNA]</scope>
    <source>
        <strain evidence="7">OVI</strain>
    </source>
</reference>
<dbReference type="GeneID" id="92381131"/>
<dbReference type="SUPFAM" id="SSF88798">
    <property type="entry name" value="N-terminal, heterodimerisation domain of RBP7 (RpoE)"/>
    <property type="match status" value="1"/>
</dbReference>
<comment type="subcellular location">
    <subcellularLocation>
        <location evidence="1">Nucleus</location>
    </subcellularLocation>
</comment>
<dbReference type="SUPFAM" id="SSF50249">
    <property type="entry name" value="Nucleic acid-binding proteins"/>
    <property type="match status" value="1"/>
</dbReference>
<dbReference type="PANTHER" id="PTHR12709:SF1">
    <property type="entry name" value="DNA-DIRECTED RNA POLYMERASE III SUBUNIT RPC8"/>
    <property type="match status" value="1"/>
</dbReference>
<name>A0A1G4I3L2_TRYEQ</name>
<dbReference type="Pfam" id="PF08292">
    <property type="entry name" value="RNA_pol_Rbc25"/>
    <property type="match status" value="1"/>
</dbReference>
<dbReference type="SMR" id="A0A1G4I3L2"/>
<feature type="compositionally biased region" description="Polar residues" evidence="5">
    <location>
        <begin position="197"/>
        <end position="212"/>
    </location>
</feature>
<proteinExistence type="inferred from homology"/>
<sequence>MSLFHSYAMRDVVEVEPVYLPDGEVKRQRNTTGEGSPDAQAYQCTVDDILMHRLTERYVGRIVPSLGLCVAIHEVAHYTSGIVRGSSASAWFTVQFRVCVFSPTPGARVRATIGAQTREGIFLSLDFFQFVFFVPGDQLIAPSFFDEGNQCWMLRVDDGTDEDAVNPYEKGDEVVVRVDRVIVRDPVDLHRAEGARGSTSNAMGNADGTRSATGGLKDSGREPQVEKWPMEVYGSFVGTGLGPVVWF</sequence>
<comment type="caution">
    <text evidence="7">The sequence shown here is derived from an EMBL/GenBank/DDBJ whole genome shotgun (WGS) entry which is preliminary data.</text>
</comment>
<dbReference type="GO" id="GO:0005666">
    <property type="term" value="C:RNA polymerase III complex"/>
    <property type="evidence" value="ECO:0007669"/>
    <property type="project" value="TreeGrafter"/>
</dbReference>